<sequence>MADNRAAILTGAKAAHTLHRDLGIREQLERGNASRIDVFSAIAKLGATLMFQPLDKLLGAYLPSEEPGVLITTKRQLPVQRFTGAHELGHHYMRHEPSLDDENILRRSPFATTGTADRQEREADAFASMFLTPAWLVALLLQRQGWSARQLADPAYMYQASLRLGTSYSATCYALERHKVISRGQRERLIDIEPKQIKRQFLGGYEPPDWHVDVWLLTERDEGSLIEGGRNDLFVVKLRENSGAGYLWNFDQLRDAGFALVDDDREDTSPDAIGGALMRKVTARSEDRLQGEVTLRESRPWAADVPLHQLHLRYDLRGPESPGMWEPELRRVLQAA</sequence>
<dbReference type="EMBL" id="FMAI01000011">
    <property type="protein sequence ID" value="SCB45336.1"/>
    <property type="molecule type" value="Genomic_DNA"/>
</dbReference>
<keyword evidence="2" id="KW-0789">Thiol protease inhibitor</keyword>
<dbReference type="Gene3D" id="2.60.40.2020">
    <property type="match status" value="1"/>
</dbReference>
<dbReference type="Pfam" id="PF06114">
    <property type="entry name" value="Peptidase_M78"/>
    <property type="match status" value="1"/>
</dbReference>
<name>A0A1C3WZM3_9BRAD</name>
<reference evidence="6" key="1">
    <citation type="submission" date="2016-08" db="EMBL/GenBank/DDBJ databases">
        <authorList>
            <person name="Varghese N."/>
            <person name="Submissions Spin"/>
        </authorList>
    </citation>
    <scope>NUCLEOTIDE SEQUENCE [LARGE SCALE GENOMIC DNA]</scope>
    <source>
        <strain evidence="6">ERR11</strain>
    </source>
</reference>
<protein>
    <submittedName>
        <fullName evidence="5">Chagasin family peptidase inhibitor I42</fullName>
    </submittedName>
</protein>
<dbReference type="PANTHER" id="PTHR43236">
    <property type="entry name" value="ANTITOXIN HIGA1"/>
    <property type="match status" value="1"/>
</dbReference>
<organism evidence="5 6">
    <name type="scientific">Bradyrhizobium shewense</name>
    <dbReference type="NCBI Taxonomy" id="1761772"/>
    <lineage>
        <taxon>Bacteria</taxon>
        <taxon>Pseudomonadati</taxon>
        <taxon>Pseudomonadota</taxon>
        <taxon>Alphaproteobacteria</taxon>
        <taxon>Hyphomicrobiales</taxon>
        <taxon>Nitrobacteraceae</taxon>
        <taxon>Bradyrhizobium</taxon>
    </lineage>
</organism>
<dbReference type="Pfam" id="PF09394">
    <property type="entry name" value="Inhibitor_I42"/>
    <property type="match status" value="1"/>
</dbReference>
<dbReference type="InterPro" id="IPR036331">
    <property type="entry name" value="Chagasin-like_sf"/>
</dbReference>
<dbReference type="Gene3D" id="1.10.10.2910">
    <property type="match status" value="1"/>
</dbReference>
<dbReference type="Proteomes" id="UP000199184">
    <property type="component" value="Unassembled WGS sequence"/>
</dbReference>
<evidence type="ECO:0000256" key="2">
    <source>
        <dbReference type="ARBA" id="ARBA00022704"/>
    </source>
</evidence>
<feature type="domain" description="IrrE N-terminal-like" evidence="3">
    <location>
        <begin position="45"/>
        <end position="175"/>
    </location>
</feature>
<proteinExistence type="predicted"/>
<dbReference type="InterPro" id="IPR018990">
    <property type="entry name" value="Prot_inh_I42_chagasin"/>
</dbReference>
<feature type="domain" description="Proteinase inhibitor I42 chagasin" evidence="4">
    <location>
        <begin position="231"/>
        <end position="306"/>
    </location>
</feature>
<keyword evidence="6" id="KW-1185">Reference proteome</keyword>
<dbReference type="InterPro" id="IPR052345">
    <property type="entry name" value="Rad_response_metalloprotease"/>
</dbReference>
<evidence type="ECO:0000259" key="4">
    <source>
        <dbReference type="Pfam" id="PF09394"/>
    </source>
</evidence>
<evidence type="ECO:0000313" key="6">
    <source>
        <dbReference type="Proteomes" id="UP000199184"/>
    </source>
</evidence>
<dbReference type="PANTHER" id="PTHR43236:SF1">
    <property type="entry name" value="BLL7220 PROTEIN"/>
    <property type="match status" value="1"/>
</dbReference>
<gene>
    <name evidence="5" type="ORF">GA0061098_101126</name>
</gene>
<evidence type="ECO:0000259" key="3">
    <source>
        <dbReference type="Pfam" id="PF06114"/>
    </source>
</evidence>
<evidence type="ECO:0000313" key="5">
    <source>
        <dbReference type="EMBL" id="SCB45336.1"/>
    </source>
</evidence>
<accession>A0A1C3WZM3</accession>
<keyword evidence="1" id="KW-0646">Protease inhibitor</keyword>
<dbReference type="AlphaFoldDB" id="A0A1C3WZM3"/>
<evidence type="ECO:0000256" key="1">
    <source>
        <dbReference type="ARBA" id="ARBA00022690"/>
    </source>
</evidence>
<dbReference type="GO" id="GO:0004869">
    <property type="term" value="F:cysteine-type endopeptidase inhibitor activity"/>
    <property type="evidence" value="ECO:0007669"/>
    <property type="project" value="UniProtKB-KW"/>
</dbReference>
<dbReference type="InterPro" id="IPR010359">
    <property type="entry name" value="IrrE_HExxH"/>
</dbReference>
<dbReference type="SUPFAM" id="SSF141066">
    <property type="entry name" value="ICP-like"/>
    <property type="match status" value="1"/>
</dbReference>